<accession>A0AB39XYG4</accession>
<reference evidence="3" key="1">
    <citation type="submission" date="2024-08" db="EMBL/GenBank/DDBJ databases">
        <authorList>
            <person name="Yu S.T."/>
        </authorList>
    </citation>
    <scope>NUCLEOTIDE SEQUENCE</scope>
    <source>
        <strain evidence="3">R33</strain>
    </source>
</reference>
<evidence type="ECO:0000256" key="2">
    <source>
        <dbReference type="SAM" id="SignalP"/>
    </source>
</evidence>
<sequence length="182" mass="17977">MRNLPRAAAAVLAAALLVLAAGCSGTTDADGARGGAGKPAGSAAPVAIPAPGRAPAPAAVLAPPPKPGEIRLEPGPFTDRVQLTALTLAPAGKPGVTGHLAITSDVSDVLSLELRAAYYDADGRLLGTGTFHYQEEGADAPAGDHHEGPRAGGDGIDFTVPAEQLSGTPSSAVLSLPVLVNE</sequence>
<feature type="signal peptide" evidence="2">
    <location>
        <begin position="1"/>
        <end position="20"/>
    </location>
</feature>
<proteinExistence type="predicted"/>
<evidence type="ECO:0008006" key="4">
    <source>
        <dbReference type="Google" id="ProtNLM"/>
    </source>
</evidence>
<name>A0AB39XYG4_9ACTN</name>
<evidence type="ECO:0000256" key="1">
    <source>
        <dbReference type="SAM" id="MobiDB-lite"/>
    </source>
</evidence>
<keyword evidence="2" id="KW-0732">Signal</keyword>
<feature type="region of interest" description="Disordered" evidence="1">
    <location>
        <begin position="135"/>
        <end position="158"/>
    </location>
</feature>
<organism evidence="3">
    <name type="scientific">Streptomyces sp. R33</name>
    <dbReference type="NCBI Taxonomy" id="3238629"/>
    <lineage>
        <taxon>Bacteria</taxon>
        <taxon>Bacillati</taxon>
        <taxon>Actinomycetota</taxon>
        <taxon>Actinomycetes</taxon>
        <taxon>Kitasatosporales</taxon>
        <taxon>Streptomycetaceae</taxon>
        <taxon>Streptomyces</taxon>
    </lineage>
</organism>
<dbReference type="RefSeq" id="WP_369776933.1">
    <property type="nucleotide sequence ID" value="NZ_CP165727.1"/>
</dbReference>
<gene>
    <name evidence="3" type="ORF">AB5J51_04705</name>
</gene>
<dbReference type="AlphaFoldDB" id="A0AB39XYG4"/>
<dbReference type="EMBL" id="CP165727">
    <property type="protein sequence ID" value="XDV62289.1"/>
    <property type="molecule type" value="Genomic_DNA"/>
</dbReference>
<dbReference type="PROSITE" id="PS51257">
    <property type="entry name" value="PROKAR_LIPOPROTEIN"/>
    <property type="match status" value="1"/>
</dbReference>
<evidence type="ECO:0000313" key="3">
    <source>
        <dbReference type="EMBL" id="XDV62289.1"/>
    </source>
</evidence>
<feature type="chain" id="PRO_5044187709" description="Lipoprotein" evidence="2">
    <location>
        <begin position="21"/>
        <end position="182"/>
    </location>
</feature>
<protein>
    <recommendedName>
        <fullName evidence="4">Lipoprotein</fullName>
    </recommendedName>
</protein>